<evidence type="ECO:0000313" key="2">
    <source>
        <dbReference type="EMBL" id="SEC18005.1"/>
    </source>
</evidence>
<dbReference type="AlphaFoldDB" id="A0A1H4QED8"/>
<accession>A0A1H4QED8</accession>
<keyword evidence="3" id="KW-1185">Reference proteome</keyword>
<sequence>MAECQSTMMLDVVASSRASSLPQGSRVTTKFVYGKNPVWERACSRWWSVSQRWCWMWWPHREQARSHRGSGLYTDFVHGRNSNVGAGLLAKVECQSVEMLDVMASSRASPLPQGIWVVHGFCARQKSKCGSELARDGSISGNQNLRSENSPPTDSTAPPAAPARYKPAMSIANSPRLAGSGC</sequence>
<organism evidence="2 3">
    <name type="scientific">Pseudomonas jessenii</name>
    <dbReference type="NCBI Taxonomy" id="77298"/>
    <lineage>
        <taxon>Bacteria</taxon>
        <taxon>Pseudomonadati</taxon>
        <taxon>Pseudomonadota</taxon>
        <taxon>Gammaproteobacteria</taxon>
        <taxon>Pseudomonadales</taxon>
        <taxon>Pseudomonadaceae</taxon>
        <taxon>Pseudomonas</taxon>
    </lineage>
</organism>
<reference evidence="3" key="1">
    <citation type="submission" date="2016-10" db="EMBL/GenBank/DDBJ databases">
        <authorList>
            <person name="Varghese N."/>
            <person name="Submissions S."/>
        </authorList>
    </citation>
    <scope>NUCLEOTIDE SEQUENCE [LARGE SCALE GENOMIC DNA]</scope>
    <source>
        <strain evidence="3">BS3660</strain>
    </source>
</reference>
<feature type="compositionally biased region" description="Polar residues" evidence="1">
    <location>
        <begin position="139"/>
        <end position="149"/>
    </location>
</feature>
<dbReference type="Proteomes" id="UP000198542">
    <property type="component" value="Unassembled WGS sequence"/>
</dbReference>
<evidence type="ECO:0000256" key="1">
    <source>
        <dbReference type="SAM" id="MobiDB-lite"/>
    </source>
</evidence>
<proteinExistence type="predicted"/>
<protein>
    <submittedName>
        <fullName evidence="2">Uncharacterized protein</fullName>
    </submittedName>
</protein>
<name>A0A1H4QED8_PSEJE</name>
<dbReference type="EMBL" id="FNTC01000002">
    <property type="protein sequence ID" value="SEC18005.1"/>
    <property type="molecule type" value="Genomic_DNA"/>
</dbReference>
<feature type="region of interest" description="Disordered" evidence="1">
    <location>
        <begin position="133"/>
        <end position="182"/>
    </location>
</feature>
<gene>
    <name evidence="2" type="ORF">SAMN04490187_3459</name>
</gene>
<evidence type="ECO:0000313" key="3">
    <source>
        <dbReference type="Proteomes" id="UP000198542"/>
    </source>
</evidence>